<dbReference type="AlphaFoldDB" id="N1QXL2"/>
<reference evidence="1" key="1">
    <citation type="submission" date="2015-06" db="UniProtKB">
        <authorList>
            <consortium name="EnsemblPlants"/>
        </authorList>
    </citation>
    <scope>IDENTIFICATION</scope>
</reference>
<proteinExistence type="predicted"/>
<dbReference type="PANTHER" id="PTHR46328:SF27">
    <property type="entry name" value="OS12G0287500 PROTEIN"/>
    <property type="match status" value="1"/>
</dbReference>
<dbReference type="EnsemblPlants" id="EMT14924">
    <property type="protein sequence ID" value="EMT14924"/>
    <property type="gene ID" value="F775_00420"/>
</dbReference>
<protein>
    <recommendedName>
        <fullName evidence="2">Protein FAR1-RELATED SEQUENCE</fullName>
    </recommendedName>
</protein>
<organism evidence="1">
    <name type="scientific">Aegilops tauschii</name>
    <name type="common">Tausch's goatgrass</name>
    <name type="synonym">Aegilops squarrosa</name>
    <dbReference type="NCBI Taxonomy" id="37682"/>
    <lineage>
        <taxon>Eukaryota</taxon>
        <taxon>Viridiplantae</taxon>
        <taxon>Streptophyta</taxon>
        <taxon>Embryophyta</taxon>
        <taxon>Tracheophyta</taxon>
        <taxon>Spermatophyta</taxon>
        <taxon>Magnoliopsida</taxon>
        <taxon>Liliopsida</taxon>
        <taxon>Poales</taxon>
        <taxon>Poaceae</taxon>
        <taxon>BOP clade</taxon>
        <taxon>Pooideae</taxon>
        <taxon>Triticodae</taxon>
        <taxon>Triticeae</taxon>
        <taxon>Triticinae</taxon>
        <taxon>Aegilops</taxon>
    </lineage>
</organism>
<name>N1QXL2_AEGTA</name>
<sequence>MTGGPDWRLVPHVGGLPIDWEDCSGEDDSFQVEHRNMSSEGVIENMKQELVMLLLKEEEEKRKRQLHVHFLALYQLANMPVRCNGKKLSICNMVALLSGIHYWNLVTFPGYSQQDKKNILVYEFMHNERSTLADVKFSLWNQQHTVVYTQTTALAQTLGDLHVVPPRQAMSDGSRENVAVEPSIFLDDDMQNVAHEEEDDGIDLNGTPGNDSDDSLQLNMNGVAPNHGNAGVASDNANGNAATLVDESDEDISSQPVVPFLGMVFDNVEEAQRVYNEYASKMGFGTRIVTSKHSRKNSSEHKRILTIEFLSAYTHGKILRRMLVVAFLTGLQQISVKMLI</sequence>
<evidence type="ECO:0000313" key="1">
    <source>
        <dbReference type="EnsemblPlants" id="EMT14924"/>
    </source>
</evidence>
<dbReference type="PANTHER" id="PTHR46328">
    <property type="entry name" value="FAR-RED IMPAIRED RESPONSIVE (FAR1) FAMILY PROTEIN-RELATED"/>
    <property type="match status" value="1"/>
</dbReference>
<evidence type="ECO:0008006" key="2">
    <source>
        <dbReference type="Google" id="ProtNLM"/>
    </source>
</evidence>
<accession>N1QXL2</accession>